<dbReference type="Gene3D" id="3.40.47.10">
    <property type="match status" value="1"/>
</dbReference>
<dbReference type="GO" id="GO:0004312">
    <property type="term" value="F:fatty acid synthase activity"/>
    <property type="evidence" value="ECO:0007669"/>
    <property type="project" value="TreeGrafter"/>
</dbReference>
<evidence type="ECO:0000256" key="2">
    <source>
        <dbReference type="ARBA" id="ARBA00022553"/>
    </source>
</evidence>
<dbReference type="InterPro" id="IPR020841">
    <property type="entry name" value="PKS_Beta-ketoAc_synthase_dom"/>
</dbReference>
<evidence type="ECO:0000313" key="5">
    <source>
        <dbReference type="EMBL" id="EUA68337.1"/>
    </source>
</evidence>
<organism evidence="5">
    <name type="scientific">Mycobacterium xenopi 4042</name>
    <dbReference type="NCBI Taxonomy" id="1299334"/>
    <lineage>
        <taxon>Bacteria</taxon>
        <taxon>Bacillati</taxon>
        <taxon>Actinomycetota</taxon>
        <taxon>Actinomycetes</taxon>
        <taxon>Mycobacteriales</taxon>
        <taxon>Mycobacteriaceae</taxon>
        <taxon>Mycobacterium</taxon>
    </lineage>
</organism>
<comment type="caution">
    <text evidence="5">The sequence shown here is derived from an EMBL/GenBank/DDBJ whole genome shotgun (WGS) entry which is preliminary data.</text>
</comment>
<evidence type="ECO:0000256" key="3">
    <source>
        <dbReference type="ARBA" id="ARBA00023268"/>
    </source>
</evidence>
<proteinExistence type="predicted"/>
<dbReference type="PANTHER" id="PTHR43775:SF37">
    <property type="entry name" value="SI:DKEY-61P9.11"/>
    <property type="match status" value="1"/>
</dbReference>
<dbReference type="PROSITE" id="PS52004">
    <property type="entry name" value="KS3_2"/>
    <property type="match status" value="1"/>
</dbReference>
<sequence length="81" mass="8564">MIAGSAVNHDGRSSGLLIPNPDAQADVLRRAYKDAGINPRTVDYIEAHGTGTILGDPIEAEALGRVVGKAVPPTSRRCWAR</sequence>
<keyword evidence="2" id="KW-0597">Phosphoprotein</keyword>
<dbReference type="SUPFAM" id="SSF53901">
    <property type="entry name" value="Thiolase-like"/>
    <property type="match status" value="1"/>
</dbReference>
<dbReference type="InterPro" id="IPR050091">
    <property type="entry name" value="PKS_NRPS_Biosynth_Enz"/>
</dbReference>
<gene>
    <name evidence="5" type="ORF">I553_10519</name>
</gene>
<protein>
    <submittedName>
        <fullName evidence="5">Beta-ketoacyl synthase, C-terminal domain protein</fullName>
    </submittedName>
</protein>
<feature type="domain" description="Ketosynthase family 3 (KS3)" evidence="4">
    <location>
        <begin position="1"/>
        <end position="81"/>
    </location>
</feature>
<dbReference type="AlphaFoldDB" id="X8DI97"/>
<evidence type="ECO:0000259" key="4">
    <source>
        <dbReference type="PROSITE" id="PS52004"/>
    </source>
</evidence>
<dbReference type="GO" id="GO:0005886">
    <property type="term" value="C:plasma membrane"/>
    <property type="evidence" value="ECO:0007669"/>
    <property type="project" value="TreeGrafter"/>
</dbReference>
<dbReference type="InterPro" id="IPR016039">
    <property type="entry name" value="Thiolase-like"/>
</dbReference>
<keyword evidence="3" id="KW-0511">Multifunctional enzyme</keyword>
<dbReference type="GO" id="GO:0071770">
    <property type="term" value="P:DIM/DIP cell wall layer assembly"/>
    <property type="evidence" value="ECO:0007669"/>
    <property type="project" value="TreeGrafter"/>
</dbReference>
<reference evidence="5" key="1">
    <citation type="submission" date="2014-01" db="EMBL/GenBank/DDBJ databases">
        <authorList>
            <person name="Brown-Elliot B."/>
            <person name="Wallace R."/>
            <person name="Lenaerts A."/>
            <person name="Ordway D."/>
            <person name="DeGroote M.A."/>
            <person name="Parker T."/>
            <person name="Sizemore C."/>
            <person name="Tallon L.J."/>
            <person name="Sadzewicz L.K."/>
            <person name="Sengamalay N."/>
            <person name="Fraser C.M."/>
            <person name="Hine E."/>
            <person name="Shefchek K.A."/>
            <person name="Das S.P."/>
            <person name="Tettelin H."/>
        </authorList>
    </citation>
    <scope>NUCLEOTIDE SEQUENCE [LARGE SCALE GENOMIC DNA]</scope>
    <source>
        <strain evidence="5">4042</strain>
    </source>
</reference>
<name>X8DI97_MYCXE</name>
<evidence type="ECO:0000256" key="1">
    <source>
        <dbReference type="ARBA" id="ARBA00022450"/>
    </source>
</evidence>
<dbReference type="EMBL" id="JAOB01000016">
    <property type="protein sequence ID" value="EUA68337.1"/>
    <property type="molecule type" value="Genomic_DNA"/>
</dbReference>
<dbReference type="PATRIC" id="fig|1299334.3.peg.1865"/>
<accession>X8DI97</accession>
<dbReference type="GO" id="GO:0005737">
    <property type="term" value="C:cytoplasm"/>
    <property type="evidence" value="ECO:0007669"/>
    <property type="project" value="TreeGrafter"/>
</dbReference>
<keyword evidence="1" id="KW-0596">Phosphopantetheine</keyword>
<dbReference type="InterPro" id="IPR014031">
    <property type="entry name" value="Ketoacyl_synth_C"/>
</dbReference>
<dbReference type="Pfam" id="PF02801">
    <property type="entry name" value="Ketoacyl-synt_C"/>
    <property type="match status" value="1"/>
</dbReference>
<dbReference type="GO" id="GO:0006633">
    <property type="term" value="P:fatty acid biosynthetic process"/>
    <property type="evidence" value="ECO:0007669"/>
    <property type="project" value="TreeGrafter"/>
</dbReference>
<dbReference type="PANTHER" id="PTHR43775">
    <property type="entry name" value="FATTY ACID SYNTHASE"/>
    <property type="match status" value="1"/>
</dbReference>